<dbReference type="Pfam" id="PF01545">
    <property type="entry name" value="Cation_efflux"/>
    <property type="match status" value="1"/>
</dbReference>
<name>A0A0G3ENZ4_9BURK</name>
<dbReference type="FunFam" id="1.20.1510.10:FF:000006">
    <property type="entry name" value="Divalent cation efflux transporter"/>
    <property type="match status" value="1"/>
</dbReference>
<dbReference type="PANTHER" id="PTHR43840">
    <property type="entry name" value="MITOCHONDRIAL METAL TRANSPORTER 1-RELATED"/>
    <property type="match status" value="1"/>
</dbReference>
<dbReference type="InterPro" id="IPR027470">
    <property type="entry name" value="Cation_efflux_CTD"/>
</dbReference>
<keyword evidence="6 7" id="KW-0472">Membrane</keyword>
<evidence type="ECO:0000259" key="8">
    <source>
        <dbReference type="Pfam" id="PF01545"/>
    </source>
</evidence>
<keyword evidence="3" id="KW-0813">Transport</keyword>
<gene>
    <name evidence="10" type="ORF">ABW99_01090</name>
</gene>
<proteinExistence type="inferred from homology"/>
<organism evidence="10 11">
    <name type="scientific">Pandoraea thiooxydans</name>
    <dbReference type="NCBI Taxonomy" id="445709"/>
    <lineage>
        <taxon>Bacteria</taxon>
        <taxon>Pseudomonadati</taxon>
        <taxon>Pseudomonadota</taxon>
        <taxon>Betaproteobacteria</taxon>
        <taxon>Burkholderiales</taxon>
        <taxon>Burkholderiaceae</taxon>
        <taxon>Pandoraea</taxon>
    </lineage>
</organism>
<dbReference type="EMBL" id="CP011568">
    <property type="protein sequence ID" value="AKJ67032.1"/>
    <property type="molecule type" value="Genomic_DNA"/>
</dbReference>
<dbReference type="PANTHER" id="PTHR43840:SF15">
    <property type="entry name" value="MITOCHONDRIAL METAL TRANSPORTER 1-RELATED"/>
    <property type="match status" value="1"/>
</dbReference>
<dbReference type="Gene3D" id="1.20.1510.10">
    <property type="entry name" value="Cation efflux protein transmembrane domain"/>
    <property type="match status" value="1"/>
</dbReference>
<feature type="transmembrane region" description="Helical" evidence="7">
    <location>
        <begin position="12"/>
        <end position="31"/>
    </location>
</feature>
<dbReference type="STRING" id="445709.ABW99_01090"/>
<accession>A0A0G3ENZ4</accession>
<dbReference type="SUPFAM" id="SSF161111">
    <property type="entry name" value="Cation efflux protein transmembrane domain-like"/>
    <property type="match status" value="1"/>
</dbReference>
<evidence type="ECO:0000256" key="3">
    <source>
        <dbReference type="ARBA" id="ARBA00022448"/>
    </source>
</evidence>
<sequence length="384" mass="40877">MTYSDKQAVASRITWVSIWVNIGLTLLQLVVGTLARSQALIADGVHSLSDLVSDGVVLAANHGSGRGPDDEHPYGHNRYENVASLFLGVILLVVGAGMLWRGGERLLDTSQIPAVHVSALIVAMAVLVAKETLFRYMLREAQRVRSAMLVANAWHARSDAASSLVVAIGIAGNLAGWRMLDPIAAGVVGIIVGHMGWRFTWDSLQDLIDRGLSEEAIEGIRNRLLGTAGVHGIDALRTRKMGDSAVVDVHILVDSRISVSEGHYIAEQARANVMQDPLVLDVLVHVDPESDAQGTGEVALPSHAELLAAVQSLCAAHRLSVSGINPHYLEGAAELDIYLGASARFPSPAVCSAISEALQERFGLRGVRVFARVEGQAPTQVSPG</sequence>
<reference evidence="11" key="1">
    <citation type="submission" date="2015-06" db="EMBL/GenBank/DDBJ databases">
        <authorList>
            <person name="Lim Y.L."/>
            <person name="Ee R."/>
            <person name="Yong D."/>
            <person name="How K.Y."/>
            <person name="Yin W.F."/>
            <person name="Chan K.G."/>
        </authorList>
    </citation>
    <scope>NUCLEOTIDE SEQUENCE [LARGE SCALE GENOMIC DNA]</scope>
    <source>
        <strain evidence="11">DSM 25325</strain>
    </source>
</reference>
<dbReference type="GO" id="GO:0008324">
    <property type="term" value="F:monoatomic cation transmembrane transporter activity"/>
    <property type="evidence" value="ECO:0007669"/>
    <property type="project" value="InterPro"/>
</dbReference>
<keyword evidence="11" id="KW-1185">Reference proteome</keyword>
<dbReference type="OrthoDB" id="9806522at2"/>
<evidence type="ECO:0000256" key="6">
    <source>
        <dbReference type="ARBA" id="ARBA00023136"/>
    </source>
</evidence>
<dbReference type="Pfam" id="PF16916">
    <property type="entry name" value="ZT_dimer"/>
    <property type="match status" value="1"/>
</dbReference>
<evidence type="ECO:0000256" key="7">
    <source>
        <dbReference type="SAM" id="Phobius"/>
    </source>
</evidence>
<dbReference type="PATRIC" id="fig|445709.3.peg.241"/>
<comment type="subcellular location">
    <subcellularLocation>
        <location evidence="1">Membrane</location>
        <topology evidence="1">Multi-pass membrane protein</topology>
    </subcellularLocation>
</comment>
<dbReference type="AlphaFoldDB" id="A0A0G3ENZ4"/>
<protein>
    <submittedName>
        <fullName evidence="10">Cation diffusion facilitator family transporter</fullName>
    </submittedName>
</protein>
<dbReference type="InterPro" id="IPR027469">
    <property type="entry name" value="Cation_efflux_TMD_sf"/>
</dbReference>
<evidence type="ECO:0000256" key="2">
    <source>
        <dbReference type="ARBA" id="ARBA00008114"/>
    </source>
</evidence>
<evidence type="ECO:0000313" key="11">
    <source>
        <dbReference type="Proteomes" id="UP000036700"/>
    </source>
</evidence>
<dbReference type="RefSeq" id="WP_047212552.1">
    <property type="nucleotide sequence ID" value="NZ_CP011568.3"/>
</dbReference>
<dbReference type="KEGG" id="ptx:ABW99_01090"/>
<evidence type="ECO:0000256" key="4">
    <source>
        <dbReference type="ARBA" id="ARBA00022692"/>
    </source>
</evidence>
<dbReference type="InterPro" id="IPR036837">
    <property type="entry name" value="Cation_efflux_CTD_sf"/>
</dbReference>
<dbReference type="NCBIfam" id="TIGR01297">
    <property type="entry name" value="CDF"/>
    <property type="match status" value="1"/>
</dbReference>
<feature type="transmembrane region" description="Helical" evidence="7">
    <location>
        <begin position="112"/>
        <end position="129"/>
    </location>
</feature>
<evidence type="ECO:0000259" key="9">
    <source>
        <dbReference type="Pfam" id="PF16916"/>
    </source>
</evidence>
<keyword evidence="5 7" id="KW-1133">Transmembrane helix</keyword>
<keyword evidence="4 7" id="KW-0812">Transmembrane</keyword>
<feature type="domain" description="Cation efflux protein transmembrane" evidence="8">
    <location>
        <begin position="15"/>
        <end position="208"/>
    </location>
</feature>
<dbReference type="InterPro" id="IPR002524">
    <property type="entry name" value="Cation_efflux"/>
</dbReference>
<dbReference type="InterPro" id="IPR058533">
    <property type="entry name" value="Cation_efflux_TM"/>
</dbReference>
<dbReference type="InterPro" id="IPR050291">
    <property type="entry name" value="CDF_Transporter"/>
</dbReference>
<dbReference type="Proteomes" id="UP000036700">
    <property type="component" value="Chromosome"/>
</dbReference>
<dbReference type="Gene3D" id="3.30.70.1350">
    <property type="entry name" value="Cation efflux protein, cytoplasmic domain"/>
    <property type="match status" value="1"/>
</dbReference>
<evidence type="ECO:0000313" key="10">
    <source>
        <dbReference type="EMBL" id="AKJ67032.1"/>
    </source>
</evidence>
<dbReference type="SUPFAM" id="SSF160240">
    <property type="entry name" value="Cation efflux protein cytoplasmic domain-like"/>
    <property type="match status" value="1"/>
</dbReference>
<comment type="similarity">
    <text evidence="2">Belongs to the cation diffusion facilitator (CDF) transporter (TC 2.A.4) family.</text>
</comment>
<feature type="domain" description="Cation efflux protein cytoplasmic" evidence="9">
    <location>
        <begin position="212"/>
        <end position="289"/>
    </location>
</feature>
<dbReference type="GO" id="GO:0016020">
    <property type="term" value="C:membrane"/>
    <property type="evidence" value="ECO:0007669"/>
    <property type="project" value="UniProtKB-SubCell"/>
</dbReference>
<evidence type="ECO:0000256" key="1">
    <source>
        <dbReference type="ARBA" id="ARBA00004141"/>
    </source>
</evidence>
<evidence type="ECO:0000256" key="5">
    <source>
        <dbReference type="ARBA" id="ARBA00022989"/>
    </source>
</evidence>
<feature type="transmembrane region" description="Helical" evidence="7">
    <location>
        <begin position="82"/>
        <end position="100"/>
    </location>
</feature>